<dbReference type="OrthoDB" id="873551at2"/>
<organism evidence="1 2">
    <name type="scientific">Chitinophaga lutea</name>
    <dbReference type="NCBI Taxonomy" id="2488634"/>
    <lineage>
        <taxon>Bacteria</taxon>
        <taxon>Pseudomonadati</taxon>
        <taxon>Bacteroidota</taxon>
        <taxon>Chitinophagia</taxon>
        <taxon>Chitinophagales</taxon>
        <taxon>Chitinophagaceae</taxon>
        <taxon>Chitinophaga</taxon>
    </lineage>
</organism>
<comment type="caution">
    <text evidence="1">The sequence shown here is derived from an EMBL/GenBank/DDBJ whole genome shotgun (WGS) entry which is preliminary data.</text>
</comment>
<reference evidence="1 2" key="1">
    <citation type="submission" date="2018-11" db="EMBL/GenBank/DDBJ databases">
        <title>Chitinophaga lutea sp.nov., isolate from arsenic contaminated soil.</title>
        <authorList>
            <person name="Zong Y."/>
        </authorList>
    </citation>
    <scope>NUCLEOTIDE SEQUENCE [LARGE SCALE GENOMIC DNA]</scope>
    <source>
        <strain evidence="1 2">ZY74</strain>
    </source>
</reference>
<evidence type="ECO:0000313" key="2">
    <source>
        <dbReference type="Proteomes" id="UP000278351"/>
    </source>
</evidence>
<evidence type="ECO:0000313" key="1">
    <source>
        <dbReference type="EMBL" id="RPE09338.1"/>
    </source>
</evidence>
<protein>
    <submittedName>
        <fullName evidence="1">Uncharacterized protein</fullName>
    </submittedName>
</protein>
<sequence length="367" mass="41248">MKFRSLRPLFIAIVLGGSALGIYSCSKQTSADLENEPANLISSTPETQVWQFKVLNKTYVLPEGKLPWQAQLDKIIVEYNTLLKENDLELIGYKHIESINTLQELREAKNNVSNLFPQYTSPSNFTIVESNSLKYRFKPYLDSMLPDTKDRAYIASLTGLKKEKAYLFEENDLGVVNLVWKYKGETKNTRCFVSNKRGLIYDNLLYSIHYKPADQSKNMARKKKNLPRLLTLSEGGEGGGSLNCSENYFPSYTFNLSDAEYDFMGDRIYYYSISVVVSGRCDNGKKSISFKDLNSSYDAGFGYSCIADVETKSFVTGTSGHLDFAFAWAWSNSVTVGLEWDGFSFTITGTGATGAKGERYVTTGMLQ</sequence>
<keyword evidence="2" id="KW-1185">Reference proteome</keyword>
<dbReference type="AlphaFoldDB" id="A0A3N4PNZ4"/>
<gene>
    <name evidence="1" type="ORF">EGT74_20280</name>
</gene>
<dbReference type="PROSITE" id="PS51257">
    <property type="entry name" value="PROKAR_LIPOPROTEIN"/>
    <property type="match status" value="1"/>
</dbReference>
<dbReference type="EMBL" id="RPDH01000002">
    <property type="protein sequence ID" value="RPE09338.1"/>
    <property type="molecule type" value="Genomic_DNA"/>
</dbReference>
<name>A0A3N4PNZ4_9BACT</name>
<proteinExistence type="predicted"/>
<accession>A0A3N4PNZ4</accession>
<dbReference type="Proteomes" id="UP000278351">
    <property type="component" value="Unassembled WGS sequence"/>
</dbReference>
<dbReference type="RefSeq" id="WP_123848334.1">
    <property type="nucleotide sequence ID" value="NZ_RPDH01000002.1"/>
</dbReference>